<feature type="chain" id="PRO_5018162484" description="DUF4890 domain-containing protein" evidence="2">
    <location>
        <begin position="21"/>
        <end position="123"/>
    </location>
</feature>
<feature type="signal peptide" evidence="2">
    <location>
        <begin position="1"/>
        <end position="20"/>
    </location>
</feature>
<feature type="region of interest" description="Disordered" evidence="1">
    <location>
        <begin position="78"/>
        <end position="123"/>
    </location>
</feature>
<name>A0A3P1CPB4_9BACT</name>
<dbReference type="EMBL" id="RQJP01000002">
    <property type="protein sequence ID" value="RRB14794.1"/>
    <property type="molecule type" value="Genomic_DNA"/>
</dbReference>
<dbReference type="RefSeq" id="WP_124906321.1">
    <property type="nucleotide sequence ID" value="NZ_RQJP01000002.1"/>
</dbReference>
<protein>
    <recommendedName>
        <fullName evidence="5">DUF4890 domain-containing protein</fullName>
    </recommendedName>
</protein>
<gene>
    <name evidence="3" type="ORF">EHT87_09495</name>
</gene>
<reference evidence="3 4" key="1">
    <citation type="submission" date="2018-11" db="EMBL/GenBank/DDBJ databases">
        <authorList>
            <person name="Zhou Z."/>
            <person name="Wang G."/>
        </authorList>
    </citation>
    <scope>NUCLEOTIDE SEQUENCE [LARGE SCALE GENOMIC DNA]</scope>
    <source>
        <strain evidence="3 4">KCTC42998</strain>
    </source>
</reference>
<dbReference type="AlphaFoldDB" id="A0A3P1CPB4"/>
<comment type="caution">
    <text evidence="3">The sequence shown here is derived from an EMBL/GenBank/DDBJ whole genome shotgun (WGS) entry which is preliminary data.</text>
</comment>
<evidence type="ECO:0000256" key="2">
    <source>
        <dbReference type="SAM" id="SignalP"/>
    </source>
</evidence>
<evidence type="ECO:0000313" key="4">
    <source>
        <dbReference type="Proteomes" id="UP000274271"/>
    </source>
</evidence>
<proteinExistence type="predicted"/>
<accession>A0A3P1CPB4</accession>
<keyword evidence="2" id="KW-0732">Signal</keyword>
<dbReference type="Proteomes" id="UP000274271">
    <property type="component" value="Unassembled WGS sequence"/>
</dbReference>
<organism evidence="3 4">
    <name type="scientific">Larkinella knui</name>
    <dbReference type="NCBI Taxonomy" id="2025310"/>
    <lineage>
        <taxon>Bacteria</taxon>
        <taxon>Pseudomonadati</taxon>
        <taxon>Bacteroidota</taxon>
        <taxon>Cytophagia</taxon>
        <taxon>Cytophagales</taxon>
        <taxon>Spirosomataceae</taxon>
        <taxon>Larkinella</taxon>
    </lineage>
</organism>
<evidence type="ECO:0000256" key="1">
    <source>
        <dbReference type="SAM" id="MobiDB-lite"/>
    </source>
</evidence>
<evidence type="ECO:0008006" key="5">
    <source>
        <dbReference type="Google" id="ProtNLM"/>
    </source>
</evidence>
<keyword evidence="4" id="KW-1185">Reference proteome</keyword>
<feature type="compositionally biased region" description="Basic and acidic residues" evidence="1">
    <location>
        <begin position="96"/>
        <end position="115"/>
    </location>
</feature>
<sequence length="123" mass="14447">MHRVILSAAIVLLLSGPLRAQSTLSAEQKTQLKAWQEANLAELNLTEEQKPKVEAIQQTYRQGLADLKNSNGSRLAKYRTYNDLKERRNQQMSEVLTREQYKTYRQQQEEQEKELKKRRSSRN</sequence>
<feature type="compositionally biased region" description="Basic and acidic residues" evidence="1">
    <location>
        <begin position="80"/>
        <end position="89"/>
    </location>
</feature>
<evidence type="ECO:0000313" key="3">
    <source>
        <dbReference type="EMBL" id="RRB14794.1"/>
    </source>
</evidence>